<dbReference type="PANTHER" id="PTHR34477">
    <property type="entry name" value="UPF0213 PROTEIN YHBQ"/>
    <property type="match status" value="1"/>
</dbReference>
<comment type="caution">
    <text evidence="3">The sequence shown here is derived from an EMBL/GenBank/DDBJ whole genome shotgun (WGS) entry which is preliminary data.</text>
</comment>
<reference evidence="3 4" key="1">
    <citation type="submission" date="2019-07" db="EMBL/GenBank/DDBJ databases">
        <title>Whole genome shotgun sequence of Cyclobacterium qasimii NBRC 106168.</title>
        <authorList>
            <person name="Hosoyama A."/>
            <person name="Uohara A."/>
            <person name="Ohji S."/>
            <person name="Ichikawa N."/>
        </authorList>
    </citation>
    <scope>NUCLEOTIDE SEQUENCE [LARGE SCALE GENOMIC DNA]</scope>
    <source>
        <strain evidence="3 4">NBRC 106168</strain>
    </source>
</reference>
<gene>
    <name evidence="3" type="ORF">CQA01_23950</name>
</gene>
<dbReference type="PANTHER" id="PTHR34477:SF1">
    <property type="entry name" value="UPF0213 PROTEIN YHBQ"/>
    <property type="match status" value="1"/>
</dbReference>
<sequence length="81" mass="9873">MDYSVYILYSFSLDRYYVGQSKDHLERFERHQSGRNKSTKAGIPWKIVHVEYFEDRSSAVRKERLIKNIGSRRYLERLKDR</sequence>
<dbReference type="InterPro" id="IPR000305">
    <property type="entry name" value="GIY-YIG_endonuc"/>
</dbReference>
<proteinExistence type="inferred from homology"/>
<dbReference type="RefSeq" id="WP_146947851.1">
    <property type="nucleotide sequence ID" value="NZ_BJYV01000010.1"/>
</dbReference>
<comment type="similarity">
    <text evidence="1">Belongs to the UPF0213 family.</text>
</comment>
<keyword evidence="4" id="KW-1185">Reference proteome</keyword>
<dbReference type="InterPro" id="IPR050190">
    <property type="entry name" value="UPF0213_domain"/>
</dbReference>
<evidence type="ECO:0000313" key="4">
    <source>
        <dbReference type="Proteomes" id="UP000321301"/>
    </source>
</evidence>
<dbReference type="Proteomes" id="UP000321301">
    <property type="component" value="Unassembled WGS sequence"/>
</dbReference>
<dbReference type="EMBL" id="BJYV01000010">
    <property type="protein sequence ID" value="GEO21861.1"/>
    <property type="molecule type" value="Genomic_DNA"/>
</dbReference>
<name>A0A512CCB8_9BACT</name>
<feature type="domain" description="GIY-YIG" evidence="2">
    <location>
        <begin position="1"/>
        <end position="77"/>
    </location>
</feature>
<accession>A0A512CCB8</accession>
<evidence type="ECO:0000259" key="2">
    <source>
        <dbReference type="PROSITE" id="PS50164"/>
    </source>
</evidence>
<protein>
    <recommendedName>
        <fullName evidence="2">GIY-YIG domain-containing protein</fullName>
    </recommendedName>
</protein>
<organism evidence="3 4">
    <name type="scientific">Cyclobacterium qasimii</name>
    <dbReference type="NCBI Taxonomy" id="1350429"/>
    <lineage>
        <taxon>Bacteria</taxon>
        <taxon>Pseudomonadati</taxon>
        <taxon>Bacteroidota</taxon>
        <taxon>Cytophagia</taxon>
        <taxon>Cytophagales</taxon>
        <taxon>Cyclobacteriaceae</taxon>
        <taxon>Cyclobacterium</taxon>
    </lineage>
</organism>
<evidence type="ECO:0000256" key="1">
    <source>
        <dbReference type="ARBA" id="ARBA00007435"/>
    </source>
</evidence>
<dbReference type="Pfam" id="PF01541">
    <property type="entry name" value="GIY-YIG"/>
    <property type="match status" value="1"/>
</dbReference>
<dbReference type="CDD" id="cd10449">
    <property type="entry name" value="GIY-YIG_SLX1_like"/>
    <property type="match status" value="1"/>
</dbReference>
<dbReference type="AlphaFoldDB" id="A0A512CCB8"/>
<dbReference type="SUPFAM" id="SSF82771">
    <property type="entry name" value="GIY-YIG endonuclease"/>
    <property type="match status" value="1"/>
</dbReference>
<dbReference type="Gene3D" id="3.40.1440.10">
    <property type="entry name" value="GIY-YIG endonuclease"/>
    <property type="match status" value="1"/>
</dbReference>
<dbReference type="PROSITE" id="PS50164">
    <property type="entry name" value="GIY_YIG"/>
    <property type="match status" value="1"/>
</dbReference>
<evidence type="ECO:0000313" key="3">
    <source>
        <dbReference type="EMBL" id="GEO21861.1"/>
    </source>
</evidence>
<dbReference type="InterPro" id="IPR035901">
    <property type="entry name" value="GIY-YIG_endonuc_sf"/>
</dbReference>